<dbReference type="EMBL" id="JACXVP010000001">
    <property type="protein sequence ID" value="KAG5632370.1"/>
    <property type="molecule type" value="Genomic_DNA"/>
</dbReference>
<accession>A0A9J6B6Z0</accession>
<proteinExistence type="predicted"/>
<dbReference type="AlphaFoldDB" id="A0A9J6B6Z0"/>
<name>A0A9J6B6Z0_SOLCO</name>
<reference evidence="1 2" key="1">
    <citation type="submission" date="2020-09" db="EMBL/GenBank/DDBJ databases">
        <title>De no assembly of potato wild relative species, Solanum commersonii.</title>
        <authorList>
            <person name="Cho K."/>
        </authorList>
    </citation>
    <scope>NUCLEOTIDE SEQUENCE [LARGE SCALE GENOMIC DNA]</scope>
    <source>
        <strain evidence="1">LZ3.2</strain>
        <tissue evidence="1">Leaf</tissue>
    </source>
</reference>
<evidence type="ECO:0000313" key="1">
    <source>
        <dbReference type="EMBL" id="KAG5632370.1"/>
    </source>
</evidence>
<protein>
    <submittedName>
        <fullName evidence="1">Uncharacterized protein</fullName>
    </submittedName>
</protein>
<comment type="caution">
    <text evidence="1">The sequence shown here is derived from an EMBL/GenBank/DDBJ whole genome shotgun (WGS) entry which is preliminary data.</text>
</comment>
<sequence>MALTILWKSSSFIFRTYREVFLVHLESRAPWAPTQTHNLGNLDDMCIISSVFLSICLHSHTLSSLG</sequence>
<dbReference type="Proteomes" id="UP000824120">
    <property type="component" value="Chromosome 1"/>
</dbReference>
<organism evidence="1 2">
    <name type="scientific">Solanum commersonii</name>
    <name type="common">Commerson's wild potato</name>
    <name type="synonym">Commerson's nightshade</name>
    <dbReference type="NCBI Taxonomy" id="4109"/>
    <lineage>
        <taxon>Eukaryota</taxon>
        <taxon>Viridiplantae</taxon>
        <taxon>Streptophyta</taxon>
        <taxon>Embryophyta</taxon>
        <taxon>Tracheophyta</taxon>
        <taxon>Spermatophyta</taxon>
        <taxon>Magnoliopsida</taxon>
        <taxon>eudicotyledons</taxon>
        <taxon>Gunneridae</taxon>
        <taxon>Pentapetalae</taxon>
        <taxon>asterids</taxon>
        <taxon>lamiids</taxon>
        <taxon>Solanales</taxon>
        <taxon>Solanaceae</taxon>
        <taxon>Solanoideae</taxon>
        <taxon>Solaneae</taxon>
        <taxon>Solanum</taxon>
    </lineage>
</organism>
<evidence type="ECO:0000313" key="2">
    <source>
        <dbReference type="Proteomes" id="UP000824120"/>
    </source>
</evidence>
<gene>
    <name evidence="1" type="ORF">H5410_004087</name>
</gene>
<keyword evidence="2" id="KW-1185">Reference proteome</keyword>